<accession>A0ABT7ED76</accession>
<dbReference type="SUPFAM" id="SSF55874">
    <property type="entry name" value="ATPase domain of HSP90 chaperone/DNA topoisomerase II/histidine kinase"/>
    <property type="match status" value="1"/>
</dbReference>
<reference evidence="8 9" key="1">
    <citation type="submission" date="2023-05" db="EMBL/GenBank/DDBJ databases">
        <title>Rombocin, a short stable natural nisin variant, displays selective antimicrobial activity against Listeria monocytogenes and employs dual mode of action to kill target bacterial strains.</title>
        <authorList>
            <person name="Wambui J."/>
            <person name="Stephan R."/>
            <person name="Kuipers O.P."/>
        </authorList>
    </citation>
    <scope>NUCLEOTIDE SEQUENCE [LARGE SCALE GENOMIC DNA]</scope>
    <source>
        <strain evidence="8 9">RC002</strain>
    </source>
</reference>
<comment type="catalytic activity">
    <reaction evidence="1">
        <text>ATP + protein L-histidine = ADP + protein N-phospho-L-histidine.</text>
        <dbReference type="EC" id="2.7.13.3"/>
    </reaction>
</comment>
<dbReference type="PRINTS" id="PR00344">
    <property type="entry name" value="BCTRLSENSOR"/>
</dbReference>
<gene>
    <name evidence="8" type="ORF">QOZ84_15170</name>
</gene>
<keyword evidence="3" id="KW-0597">Phosphoprotein</keyword>
<proteinExistence type="predicted"/>
<dbReference type="PANTHER" id="PTHR43547">
    <property type="entry name" value="TWO-COMPONENT HISTIDINE KINASE"/>
    <property type="match status" value="1"/>
</dbReference>
<evidence type="ECO:0000256" key="3">
    <source>
        <dbReference type="ARBA" id="ARBA00022553"/>
    </source>
</evidence>
<dbReference type="EMBL" id="JASKYM010000012">
    <property type="protein sequence ID" value="MDK2564875.1"/>
    <property type="molecule type" value="Genomic_DNA"/>
</dbReference>
<dbReference type="RefSeq" id="WP_284133772.1">
    <property type="nucleotide sequence ID" value="NZ_JASKYM010000012.1"/>
</dbReference>
<evidence type="ECO:0000256" key="6">
    <source>
        <dbReference type="SAM" id="Phobius"/>
    </source>
</evidence>
<dbReference type="Pfam" id="PF00512">
    <property type="entry name" value="HisKA"/>
    <property type="match status" value="1"/>
</dbReference>
<keyword evidence="4" id="KW-0808">Transferase</keyword>
<dbReference type="Pfam" id="PF07495">
    <property type="entry name" value="Y_Y_Y"/>
    <property type="match status" value="1"/>
</dbReference>
<keyword evidence="9" id="KW-1185">Reference proteome</keyword>
<dbReference type="SMART" id="SM00388">
    <property type="entry name" value="HisKA"/>
    <property type="match status" value="1"/>
</dbReference>
<name>A0ABT7ED76_9FIRM</name>
<sequence>MKKVKKRKKRKILGITVLGIILFNINVLISYASDINFRNIRNEDGLSQSTVETMIQDKKGYIWMGTNDGLNRYNGYNFKVYRHDEKSKNSIANNYIVDIKEDNAGNIWVGTANGLSKINSKTDEITNYFSDEDRGNLSHNNIGDILITKDNKVVVGTSKGLNIYDESTDKFKHILSGKNELSSQFIHTLEQDGNGDIWIATKMGLNKLDVSEKKVYKFYNSDNENTISENNVYGLCYDNDGYIWVGTFKQGLNKIDIKTNQITRYKNDKNNKNSIPGNYIRDIFKDTNKKVWVATDKGLAQFNKESKNFTTYKNNIYDRNSLVDDDIYTMIQDKSGLMWVGTYLGVSVFDSSNNIKHYKTDPLDSNSLSENTIHGIYEDDDGLLWVGTNSKGVNIIDRKNNTISHLNRETTNNLFSNNCINDITGKGNYIYIATNNGINKIDKKENKITVYNKSDGICEENVRSLLLDSKEKLWIGTPDGVSILNTKTGEVKDITEELKKVDIDTLYARVIYEDKDGIYWIGCFVDGGLIRLDAKNKTIKKYRTKEKDKKTISSDTVRSISEDRNGDLWIGTSYGLNKFDKETEIFTRYNTLDGLANNIVYGILVDEKNNLWLSTNKGISKFDIKNNTFENFGVTDGLQANEFNGGATYKNDKNEFFFGGINGLNTFYPSQLSKKKYTPNVEFDDFEINGKHFNDIDGKKFKCNENFLNINVFLPDYNNSENVQYYYILEGANEDWREVESNDINYNNLSSGEYTFKVKARSHNGNITDESKVTFTIEPPFYKSTIAFFIYILLLLLIIYSYINRMKYLDKVVQKKTEQLSQEMEVNNELLSKLIQLERNKNNYFINLSHELRTPLNVIYTTEQLITEFNKLDKGIEKEKLTQYMSVMRRNTKRLLNLINNLIDTTKIDHGKYSVNLKENDIVYVVEEATLSLKEYIESKGIELIIDPEIEEKIIMCDAYEIERCIVNLVGNAAKFTPEGGKIEVCIKELKNKIMICIEDNGIGIDPKYHDLIFDRFNQIVDVHAEVKGGSGLGLTITKHIIDLHNGEIYVESNLNEGCKFVIIL</sequence>
<feature type="domain" description="Histidine kinase" evidence="7">
    <location>
        <begin position="847"/>
        <end position="1065"/>
    </location>
</feature>
<comment type="caution">
    <text evidence="8">The sequence shown here is derived from an EMBL/GenBank/DDBJ whole genome shotgun (WGS) entry which is preliminary data.</text>
</comment>
<dbReference type="PROSITE" id="PS50109">
    <property type="entry name" value="HIS_KIN"/>
    <property type="match status" value="1"/>
</dbReference>
<dbReference type="InterPro" id="IPR036890">
    <property type="entry name" value="HATPase_C_sf"/>
</dbReference>
<dbReference type="CDD" id="cd00082">
    <property type="entry name" value="HisKA"/>
    <property type="match status" value="1"/>
</dbReference>
<dbReference type="EC" id="2.7.13.3" evidence="2"/>
<dbReference type="InterPro" id="IPR005467">
    <property type="entry name" value="His_kinase_dom"/>
</dbReference>
<protein>
    <recommendedName>
        <fullName evidence="2">histidine kinase</fullName>
        <ecNumber evidence="2">2.7.13.3</ecNumber>
    </recommendedName>
</protein>
<evidence type="ECO:0000256" key="5">
    <source>
        <dbReference type="ARBA" id="ARBA00023012"/>
    </source>
</evidence>
<evidence type="ECO:0000256" key="1">
    <source>
        <dbReference type="ARBA" id="ARBA00000085"/>
    </source>
</evidence>
<evidence type="ECO:0000313" key="9">
    <source>
        <dbReference type="Proteomes" id="UP001301012"/>
    </source>
</evidence>
<dbReference type="InterPro" id="IPR015943">
    <property type="entry name" value="WD40/YVTN_repeat-like_dom_sf"/>
</dbReference>
<dbReference type="SMART" id="SM00387">
    <property type="entry name" value="HATPase_c"/>
    <property type="match status" value="1"/>
</dbReference>
<evidence type="ECO:0000256" key="4">
    <source>
        <dbReference type="ARBA" id="ARBA00022777"/>
    </source>
</evidence>
<evidence type="ECO:0000256" key="2">
    <source>
        <dbReference type="ARBA" id="ARBA00012438"/>
    </source>
</evidence>
<keyword evidence="6" id="KW-0472">Membrane</keyword>
<keyword evidence="6" id="KW-1133">Transmembrane helix</keyword>
<dbReference type="InterPro" id="IPR004358">
    <property type="entry name" value="Sig_transdc_His_kin-like_C"/>
</dbReference>
<keyword evidence="4" id="KW-0418">Kinase</keyword>
<dbReference type="Gene3D" id="1.10.287.130">
    <property type="match status" value="1"/>
</dbReference>
<dbReference type="SUPFAM" id="SSF63829">
    <property type="entry name" value="Calcium-dependent phosphotriesterase"/>
    <property type="match status" value="2"/>
</dbReference>
<dbReference type="Gene3D" id="2.60.40.10">
    <property type="entry name" value="Immunoglobulins"/>
    <property type="match status" value="1"/>
</dbReference>
<dbReference type="Pfam" id="PF07494">
    <property type="entry name" value="Reg_prop"/>
    <property type="match status" value="9"/>
</dbReference>
<evidence type="ECO:0000259" key="7">
    <source>
        <dbReference type="PROSITE" id="PS50109"/>
    </source>
</evidence>
<dbReference type="SUPFAM" id="SSF47384">
    <property type="entry name" value="Homodimeric domain of signal transducing histidine kinase"/>
    <property type="match status" value="1"/>
</dbReference>
<keyword evidence="5" id="KW-0902">Two-component regulatory system</keyword>
<dbReference type="InterPro" id="IPR011123">
    <property type="entry name" value="Y_Y_Y"/>
</dbReference>
<dbReference type="Gene3D" id="2.130.10.10">
    <property type="entry name" value="YVTN repeat-like/Quinoprotein amine dehydrogenase"/>
    <property type="match status" value="2"/>
</dbReference>
<dbReference type="PANTHER" id="PTHR43547:SF2">
    <property type="entry name" value="HYBRID SIGNAL TRANSDUCTION HISTIDINE KINASE C"/>
    <property type="match status" value="1"/>
</dbReference>
<dbReference type="Pfam" id="PF02518">
    <property type="entry name" value="HATPase_c"/>
    <property type="match status" value="1"/>
</dbReference>
<dbReference type="InterPro" id="IPR003594">
    <property type="entry name" value="HATPase_dom"/>
</dbReference>
<evidence type="ECO:0000313" key="8">
    <source>
        <dbReference type="EMBL" id="MDK2564875.1"/>
    </source>
</evidence>
<dbReference type="Gene3D" id="3.30.565.10">
    <property type="entry name" value="Histidine kinase-like ATPase, C-terminal domain"/>
    <property type="match status" value="1"/>
</dbReference>
<organism evidence="8 9">
    <name type="scientific">Romboutsia sedimentorum</name>
    <dbReference type="NCBI Taxonomy" id="1368474"/>
    <lineage>
        <taxon>Bacteria</taxon>
        <taxon>Bacillati</taxon>
        <taxon>Bacillota</taxon>
        <taxon>Clostridia</taxon>
        <taxon>Peptostreptococcales</taxon>
        <taxon>Peptostreptococcaceae</taxon>
        <taxon>Romboutsia</taxon>
    </lineage>
</organism>
<dbReference type="InterPro" id="IPR011110">
    <property type="entry name" value="Reg_prop"/>
</dbReference>
<keyword evidence="6" id="KW-0812">Transmembrane</keyword>
<dbReference type="InterPro" id="IPR013783">
    <property type="entry name" value="Ig-like_fold"/>
</dbReference>
<feature type="transmembrane region" description="Helical" evidence="6">
    <location>
        <begin position="12"/>
        <end position="32"/>
    </location>
</feature>
<dbReference type="InterPro" id="IPR003661">
    <property type="entry name" value="HisK_dim/P_dom"/>
</dbReference>
<feature type="transmembrane region" description="Helical" evidence="6">
    <location>
        <begin position="781"/>
        <end position="803"/>
    </location>
</feature>
<dbReference type="Proteomes" id="UP001301012">
    <property type="component" value="Unassembled WGS sequence"/>
</dbReference>
<dbReference type="InterPro" id="IPR036097">
    <property type="entry name" value="HisK_dim/P_sf"/>
</dbReference>